<dbReference type="InterPro" id="IPR001296">
    <property type="entry name" value="Glyco_trans_1"/>
</dbReference>
<protein>
    <submittedName>
        <fullName evidence="4">Glycosyltransferase family 4 protein</fullName>
    </submittedName>
</protein>
<dbReference type="AlphaFoldDB" id="A0A5J5IKB2"/>
<reference evidence="4 5" key="1">
    <citation type="submission" date="2019-09" db="EMBL/GenBank/DDBJ databases">
        <title>Draft genome sequence of Ginsengibacter sp. BR5-29.</title>
        <authorList>
            <person name="Im W.-T."/>
        </authorList>
    </citation>
    <scope>NUCLEOTIDE SEQUENCE [LARGE SCALE GENOMIC DNA]</scope>
    <source>
        <strain evidence="4 5">BR5-29</strain>
    </source>
</reference>
<dbReference type="RefSeq" id="WP_150413580.1">
    <property type="nucleotide sequence ID" value="NZ_VYQF01000001.1"/>
</dbReference>
<name>A0A5J5IKB2_9BACT</name>
<dbReference type="GO" id="GO:0009103">
    <property type="term" value="P:lipopolysaccharide biosynthetic process"/>
    <property type="evidence" value="ECO:0007669"/>
    <property type="project" value="TreeGrafter"/>
</dbReference>
<evidence type="ECO:0000313" key="5">
    <source>
        <dbReference type="Proteomes" id="UP000326903"/>
    </source>
</evidence>
<dbReference type="PANTHER" id="PTHR46401">
    <property type="entry name" value="GLYCOSYLTRANSFERASE WBBK-RELATED"/>
    <property type="match status" value="1"/>
</dbReference>
<evidence type="ECO:0000256" key="1">
    <source>
        <dbReference type="ARBA" id="ARBA00022679"/>
    </source>
</evidence>
<evidence type="ECO:0000313" key="4">
    <source>
        <dbReference type="EMBL" id="KAA9041460.1"/>
    </source>
</evidence>
<feature type="domain" description="Glycosyl transferase family 1" evidence="2">
    <location>
        <begin position="208"/>
        <end position="373"/>
    </location>
</feature>
<dbReference type="GO" id="GO:0016757">
    <property type="term" value="F:glycosyltransferase activity"/>
    <property type="evidence" value="ECO:0007669"/>
    <property type="project" value="InterPro"/>
</dbReference>
<dbReference type="SUPFAM" id="SSF53756">
    <property type="entry name" value="UDP-Glycosyltransferase/glycogen phosphorylase"/>
    <property type="match status" value="1"/>
</dbReference>
<dbReference type="Proteomes" id="UP000326903">
    <property type="component" value="Unassembled WGS sequence"/>
</dbReference>
<evidence type="ECO:0000259" key="2">
    <source>
        <dbReference type="Pfam" id="PF00534"/>
    </source>
</evidence>
<organism evidence="4 5">
    <name type="scientific">Ginsengibacter hankyongi</name>
    <dbReference type="NCBI Taxonomy" id="2607284"/>
    <lineage>
        <taxon>Bacteria</taxon>
        <taxon>Pseudomonadati</taxon>
        <taxon>Bacteroidota</taxon>
        <taxon>Chitinophagia</taxon>
        <taxon>Chitinophagales</taxon>
        <taxon>Chitinophagaceae</taxon>
        <taxon>Ginsengibacter</taxon>
    </lineage>
</organism>
<comment type="caution">
    <text evidence="4">The sequence shown here is derived from an EMBL/GenBank/DDBJ whole genome shotgun (WGS) entry which is preliminary data.</text>
</comment>
<gene>
    <name evidence="4" type="ORF">FW778_05395</name>
</gene>
<accession>A0A5J5IKB2</accession>
<dbReference type="EMBL" id="VYQF01000001">
    <property type="protein sequence ID" value="KAA9041460.1"/>
    <property type="molecule type" value="Genomic_DNA"/>
</dbReference>
<dbReference type="Pfam" id="PF13439">
    <property type="entry name" value="Glyco_transf_4"/>
    <property type="match status" value="1"/>
</dbReference>
<dbReference type="Pfam" id="PF00534">
    <property type="entry name" value="Glycos_transf_1"/>
    <property type="match status" value="1"/>
</dbReference>
<dbReference type="InterPro" id="IPR028098">
    <property type="entry name" value="Glyco_trans_4-like_N"/>
</dbReference>
<keyword evidence="5" id="KW-1185">Reference proteome</keyword>
<proteinExistence type="predicted"/>
<dbReference type="Gene3D" id="3.40.50.2000">
    <property type="entry name" value="Glycogen Phosphorylase B"/>
    <property type="match status" value="2"/>
</dbReference>
<keyword evidence="1 4" id="KW-0808">Transferase</keyword>
<feature type="domain" description="Glycosyltransferase subfamily 4-like N-terminal" evidence="3">
    <location>
        <begin position="23"/>
        <end position="194"/>
    </location>
</feature>
<evidence type="ECO:0000259" key="3">
    <source>
        <dbReference type="Pfam" id="PF13439"/>
    </source>
</evidence>
<dbReference type="CDD" id="cd03794">
    <property type="entry name" value="GT4_WbuB-like"/>
    <property type="match status" value="1"/>
</dbReference>
<dbReference type="PANTHER" id="PTHR46401:SF2">
    <property type="entry name" value="GLYCOSYLTRANSFERASE WBBK-RELATED"/>
    <property type="match status" value="1"/>
</dbReference>
<sequence length="402" mass="44834">MKNILVVTAVFPPEPVVSANLSFDIADSLAERNSVTVISPRPSRPFGFRFTNERLVFNFNHVQVDSFVHPSSGIFGRLRESYSFGQHCYKYISENHNHIDSIYVNTWPLLGQYFVVKAAKKYSIPIIVHVQDIYPESLTKKIPYAGLFLKGVLMPLDKYILSKATRIIVISKKMKDYLVQSRKLNADGVAVIPNWQNEDLFLNQSKQPVKTSDTLFTFMYLGNIGPVAGVDLLLKAFAKTNLKNARLVIAGSGSMKERLEKDANFFSDSIIEFWPVPNGKVPEVQGMADVLLLPVKKGNASTSIPSKLPAYMFSAKPIIACVDEDSDTAVAINSAKCGYVVGPENIELLVLTMKKAYKMDKTSLEKLGNNGRDFALLNFSKKNNLRKVISLIENLVDGNKKD</sequence>